<dbReference type="Pfam" id="PF14200">
    <property type="entry name" value="RicinB_lectin_2"/>
    <property type="match status" value="1"/>
</dbReference>
<proteinExistence type="predicted"/>
<evidence type="ECO:0000259" key="1">
    <source>
        <dbReference type="Pfam" id="PF14200"/>
    </source>
</evidence>
<dbReference type="InterPro" id="IPR035992">
    <property type="entry name" value="Ricin_B-like_lectins"/>
</dbReference>
<evidence type="ECO:0000313" key="2">
    <source>
        <dbReference type="EMBL" id="EPT03296.1"/>
    </source>
</evidence>
<dbReference type="HOGENOM" id="CLU_113566_0_0_1"/>
<keyword evidence="3" id="KW-1185">Reference proteome</keyword>
<dbReference type="CDD" id="cd23416">
    <property type="entry name" value="beta-trefoil_Ricin_MOA-like"/>
    <property type="match status" value="1"/>
</dbReference>
<name>S8FPV4_FOMSC</name>
<dbReference type="eggNOG" id="ENOG502SYF8">
    <property type="taxonomic scope" value="Eukaryota"/>
</dbReference>
<feature type="domain" description="Ricin B lectin" evidence="1">
    <location>
        <begin position="47"/>
        <end position="136"/>
    </location>
</feature>
<accession>S8FPV4</accession>
<reference evidence="2 3" key="1">
    <citation type="journal article" date="2012" name="Science">
        <title>The Paleozoic origin of enzymatic lignin decomposition reconstructed from 31 fungal genomes.</title>
        <authorList>
            <person name="Floudas D."/>
            <person name="Binder M."/>
            <person name="Riley R."/>
            <person name="Barry K."/>
            <person name="Blanchette R.A."/>
            <person name="Henrissat B."/>
            <person name="Martinez A.T."/>
            <person name="Otillar R."/>
            <person name="Spatafora J.W."/>
            <person name="Yadav J.S."/>
            <person name="Aerts A."/>
            <person name="Benoit I."/>
            <person name="Boyd A."/>
            <person name="Carlson A."/>
            <person name="Copeland A."/>
            <person name="Coutinho P.M."/>
            <person name="de Vries R.P."/>
            <person name="Ferreira P."/>
            <person name="Findley K."/>
            <person name="Foster B."/>
            <person name="Gaskell J."/>
            <person name="Glotzer D."/>
            <person name="Gorecki P."/>
            <person name="Heitman J."/>
            <person name="Hesse C."/>
            <person name="Hori C."/>
            <person name="Igarashi K."/>
            <person name="Jurgens J.A."/>
            <person name="Kallen N."/>
            <person name="Kersten P."/>
            <person name="Kohler A."/>
            <person name="Kuees U."/>
            <person name="Kumar T.K.A."/>
            <person name="Kuo A."/>
            <person name="LaButti K."/>
            <person name="Larrondo L.F."/>
            <person name="Lindquist E."/>
            <person name="Ling A."/>
            <person name="Lombard V."/>
            <person name="Lucas S."/>
            <person name="Lundell T."/>
            <person name="Martin R."/>
            <person name="McLaughlin D.J."/>
            <person name="Morgenstern I."/>
            <person name="Morin E."/>
            <person name="Murat C."/>
            <person name="Nagy L.G."/>
            <person name="Nolan M."/>
            <person name="Ohm R.A."/>
            <person name="Patyshakuliyeva A."/>
            <person name="Rokas A."/>
            <person name="Ruiz-Duenas F.J."/>
            <person name="Sabat G."/>
            <person name="Salamov A."/>
            <person name="Samejima M."/>
            <person name="Schmutz J."/>
            <person name="Slot J.C."/>
            <person name="St John F."/>
            <person name="Stenlid J."/>
            <person name="Sun H."/>
            <person name="Sun S."/>
            <person name="Syed K."/>
            <person name="Tsang A."/>
            <person name="Wiebenga A."/>
            <person name="Young D."/>
            <person name="Pisabarro A."/>
            <person name="Eastwood D.C."/>
            <person name="Martin F."/>
            <person name="Cullen D."/>
            <person name="Grigoriev I.V."/>
            <person name="Hibbett D.S."/>
        </authorList>
    </citation>
    <scope>NUCLEOTIDE SEQUENCE</scope>
    <source>
        <strain evidence="3">FP-58527</strain>
    </source>
</reference>
<dbReference type="InterPro" id="IPR000772">
    <property type="entry name" value="Ricin_B_lectin"/>
</dbReference>
<dbReference type="STRING" id="743788.S8FPV4"/>
<evidence type="ECO:0000313" key="3">
    <source>
        <dbReference type="Proteomes" id="UP000015241"/>
    </source>
</evidence>
<dbReference type="AlphaFoldDB" id="S8FPV4"/>
<organism evidence="2 3">
    <name type="scientific">Fomitopsis schrenkii</name>
    <name type="common">Brown rot fungus</name>
    <dbReference type="NCBI Taxonomy" id="2126942"/>
    <lineage>
        <taxon>Eukaryota</taxon>
        <taxon>Fungi</taxon>
        <taxon>Dikarya</taxon>
        <taxon>Basidiomycota</taxon>
        <taxon>Agaricomycotina</taxon>
        <taxon>Agaricomycetes</taxon>
        <taxon>Polyporales</taxon>
        <taxon>Fomitopsis</taxon>
    </lineage>
</organism>
<dbReference type="Gene3D" id="2.80.10.50">
    <property type="match status" value="1"/>
</dbReference>
<dbReference type="EMBL" id="KE504130">
    <property type="protein sequence ID" value="EPT03296.1"/>
    <property type="molecule type" value="Genomic_DNA"/>
</dbReference>
<dbReference type="PROSITE" id="PS50231">
    <property type="entry name" value="RICIN_B_LECTIN"/>
    <property type="match status" value="1"/>
</dbReference>
<dbReference type="InParanoid" id="S8FPV4"/>
<gene>
    <name evidence="2" type="ORF">FOMPIDRAFT_1046850</name>
</gene>
<dbReference type="SUPFAM" id="SSF50370">
    <property type="entry name" value="Ricin B-like lectins"/>
    <property type="match status" value="1"/>
</dbReference>
<protein>
    <recommendedName>
        <fullName evidence="1">Ricin B lectin domain-containing protein</fullName>
    </recommendedName>
</protein>
<dbReference type="Proteomes" id="UP000015241">
    <property type="component" value="Unassembled WGS sequence"/>
</dbReference>
<dbReference type="OrthoDB" id="3249735at2759"/>
<sequence>MAIKSGVYFIQNAGTGTVLDLPNGDSANGTKVRGYEKHKLGDSWVSAQLWIVCQLGDDPVYSIQNARSRTYLNLTSDGPTNGTPITGFESTGDSHQHWEIYRNNADTGYVIENKATTTYVDLKGGKSDNGTLVQNWAGDGVQTTNKNQLWKFVVPA</sequence>